<dbReference type="PANTHER" id="PTHR33204:SF37">
    <property type="entry name" value="HTH-TYPE TRANSCRIPTIONAL REGULATOR YODB"/>
    <property type="match status" value="1"/>
</dbReference>
<reference evidence="5" key="1">
    <citation type="journal article" date="2020" name="Biotechnol. Biofuels">
        <title>New insights from the biogas microbiome by comprehensive genome-resolved metagenomics of nearly 1600 species originating from multiple anaerobic digesters.</title>
        <authorList>
            <person name="Campanaro S."/>
            <person name="Treu L."/>
            <person name="Rodriguez-R L.M."/>
            <person name="Kovalovszki A."/>
            <person name="Ziels R.M."/>
            <person name="Maus I."/>
            <person name="Zhu X."/>
            <person name="Kougias P.G."/>
            <person name="Basile A."/>
            <person name="Luo G."/>
            <person name="Schluter A."/>
            <person name="Konstantinidis K.T."/>
            <person name="Angelidaki I."/>
        </authorList>
    </citation>
    <scope>NUCLEOTIDE SEQUENCE</scope>
    <source>
        <strain evidence="5">AS01afH2WH_6</strain>
    </source>
</reference>
<dbReference type="GO" id="GO:0003677">
    <property type="term" value="F:DNA binding"/>
    <property type="evidence" value="ECO:0007669"/>
    <property type="project" value="UniProtKB-KW"/>
</dbReference>
<dbReference type="Proteomes" id="UP000767327">
    <property type="component" value="Unassembled WGS sequence"/>
</dbReference>
<proteinExistence type="predicted"/>
<dbReference type="AlphaFoldDB" id="A0A971CXW8"/>
<dbReference type="PANTHER" id="PTHR33204">
    <property type="entry name" value="TRANSCRIPTIONAL REGULATOR, MARR FAMILY"/>
    <property type="match status" value="1"/>
</dbReference>
<dbReference type="Gene3D" id="1.10.10.10">
    <property type="entry name" value="Winged helix-like DNA-binding domain superfamily/Winged helix DNA-binding domain"/>
    <property type="match status" value="1"/>
</dbReference>
<dbReference type="Pfam" id="PF01638">
    <property type="entry name" value="HxlR"/>
    <property type="match status" value="1"/>
</dbReference>
<feature type="domain" description="HTH hxlR-type" evidence="4">
    <location>
        <begin position="26"/>
        <end position="121"/>
    </location>
</feature>
<dbReference type="InterPro" id="IPR036390">
    <property type="entry name" value="WH_DNA-bd_sf"/>
</dbReference>
<reference evidence="5" key="2">
    <citation type="submission" date="2020-01" db="EMBL/GenBank/DDBJ databases">
        <authorList>
            <person name="Campanaro S."/>
        </authorList>
    </citation>
    <scope>NUCLEOTIDE SEQUENCE</scope>
    <source>
        <strain evidence="5">AS01afH2WH_6</strain>
    </source>
</reference>
<dbReference type="PROSITE" id="PS51118">
    <property type="entry name" value="HTH_HXLR"/>
    <property type="match status" value="1"/>
</dbReference>
<dbReference type="InterPro" id="IPR036388">
    <property type="entry name" value="WH-like_DNA-bd_sf"/>
</dbReference>
<evidence type="ECO:0000256" key="3">
    <source>
        <dbReference type="ARBA" id="ARBA00023163"/>
    </source>
</evidence>
<evidence type="ECO:0000313" key="6">
    <source>
        <dbReference type="Proteomes" id="UP000767327"/>
    </source>
</evidence>
<dbReference type="EMBL" id="JAAXZR010000006">
    <property type="protein sequence ID" value="NLT78948.1"/>
    <property type="molecule type" value="Genomic_DNA"/>
</dbReference>
<organism evidence="5 6">
    <name type="scientific">Bifidobacterium crudilactis</name>
    <dbReference type="NCBI Taxonomy" id="327277"/>
    <lineage>
        <taxon>Bacteria</taxon>
        <taxon>Bacillati</taxon>
        <taxon>Actinomycetota</taxon>
        <taxon>Actinomycetes</taxon>
        <taxon>Bifidobacteriales</taxon>
        <taxon>Bifidobacteriaceae</taxon>
        <taxon>Bifidobacterium</taxon>
    </lineage>
</organism>
<protein>
    <submittedName>
        <fullName evidence="5">Helix-turn-helix transcriptional regulator</fullName>
    </submittedName>
</protein>
<gene>
    <name evidence="5" type="ORF">GXW98_01495</name>
</gene>
<comment type="caution">
    <text evidence="5">The sequence shown here is derived from an EMBL/GenBank/DDBJ whole genome shotgun (WGS) entry which is preliminary data.</text>
</comment>
<keyword evidence="1" id="KW-0805">Transcription regulation</keyword>
<evidence type="ECO:0000256" key="2">
    <source>
        <dbReference type="ARBA" id="ARBA00023125"/>
    </source>
</evidence>
<name>A0A971CXW8_9BIFI</name>
<dbReference type="SUPFAM" id="SSF46785">
    <property type="entry name" value="Winged helix' DNA-binding domain"/>
    <property type="match status" value="1"/>
</dbReference>
<evidence type="ECO:0000259" key="4">
    <source>
        <dbReference type="PROSITE" id="PS51118"/>
    </source>
</evidence>
<accession>A0A971CXW8</accession>
<keyword evidence="2" id="KW-0238">DNA-binding</keyword>
<dbReference type="InterPro" id="IPR002577">
    <property type="entry name" value="HTH_HxlR"/>
</dbReference>
<keyword evidence="3" id="KW-0804">Transcription</keyword>
<sequence length="133" mass="14710">MTQRCSSKPQDVKSEALRYNVFSDRCISRKLLTDVSRRWSVLILSTLRTGPKRFGELNDTIEGMSERMLSITLKTLLHDHLVVRVGTTSCSTYELTQAGMPIAAKADELFEAVYSALDHMDPSEIDSAAAAAA</sequence>
<evidence type="ECO:0000256" key="1">
    <source>
        <dbReference type="ARBA" id="ARBA00023015"/>
    </source>
</evidence>
<evidence type="ECO:0000313" key="5">
    <source>
        <dbReference type="EMBL" id="NLT78948.1"/>
    </source>
</evidence>